<keyword evidence="3" id="KW-0813">Transport</keyword>
<evidence type="ECO:0000256" key="9">
    <source>
        <dbReference type="SAM" id="Phobius"/>
    </source>
</evidence>
<dbReference type="GO" id="GO:0046961">
    <property type="term" value="F:proton-transporting ATPase activity, rotational mechanism"/>
    <property type="evidence" value="ECO:0007669"/>
    <property type="project" value="InterPro"/>
</dbReference>
<accession>A0AAV7KIN2</accession>
<organism evidence="10 11">
    <name type="scientific">Oopsacas minuta</name>
    <dbReference type="NCBI Taxonomy" id="111878"/>
    <lineage>
        <taxon>Eukaryota</taxon>
        <taxon>Metazoa</taxon>
        <taxon>Porifera</taxon>
        <taxon>Hexactinellida</taxon>
        <taxon>Hexasterophora</taxon>
        <taxon>Lyssacinosida</taxon>
        <taxon>Leucopsacidae</taxon>
        <taxon>Oopsacas</taxon>
    </lineage>
</organism>
<reference evidence="10 11" key="1">
    <citation type="journal article" date="2023" name="BMC Biol.">
        <title>The compact genome of the sponge Oopsacas minuta (Hexactinellida) is lacking key metazoan core genes.</title>
        <authorList>
            <person name="Santini S."/>
            <person name="Schenkelaars Q."/>
            <person name="Jourda C."/>
            <person name="Duchesne M."/>
            <person name="Belahbib H."/>
            <person name="Rocher C."/>
            <person name="Selva M."/>
            <person name="Riesgo A."/>
            <person name="Vervoort M."/>
            <person name="Leys S.P."/>
            <person name="Kodjabachian L."/>
            <person name="Le Bivic A."/>
            <person name="Borchiellini C."/>
            <person name="Claverie J.M."/>
            <person name="Renard E."/>
        </authorList>
    </citation>
    <scope>NUCLEOTIDE SEQUENCE [LARGE SCALE GENOMIC DNA]</scope>
    <source>
        <strain evidence="10">SPO-2</strain>
    </source>
</reference>
<dbReference type="Proteomes" id="UP001165289">
    <property type="component" value="Unassembled WGS sequence"/>
</dbReference>
<dbReference type="GO" id="GO:0033179">
    <property type="term" value="C:proton-transporting V-type ATPase, V0 domain"/>
    <property type="evidence" value="ECO:0007669"/>
    <property type="project" value="InterPro"/>
</dbReference>
<evidence type="ECO:0000313" key="10">
    <source>
        <dbReference type="EMBL" id="KAI6660034.1"/>
    </source>
</evidence>
<keyword evidence="8 9" id="KW-0472">Membrane</keyword>
<evidence type="ECO:0000256" key="4">
    <source>
        <dbReference type="ARBA" id="ARBA00022692"/>
    </source>
</evidence>
<evidence type="ECO:0000256" key="3">
    <source>
        <dbReference type="ARBA" id="ARBA00022448"/>
    </source>
</evidence>
<dbReference type="PANTHER" id="PTHR12263">
    <property type="entry name" value="VACUOLAR ATP SYNTHASE SUBUNIT H"/>
    <property type="match status" value="1"/>
</dbReference>
<evidence type="ECO:0000256" key="1">
    <source>
        <dbReference type="ARBA" id="ARBA00004127"/>
    </source>
</evidence>
<keyword evidence="5" id="KW-0375">Hydrogen ion transport</keyword>
<evidence type="ECO:0000256" key="6">
    <source>
        <dbReference type="ARBA" id="ARBA00022989"/>
    </source>
</evidence>
<comment type="similarity">
    <text evidence="2">Belongs to the V-ATPase e1/e2 subunit family.</text>
</comment>
<dbReference type="GO" id="GO:0033181">
    <property type="term" value="C:plasma membrane proton-transporting V-type ATPase complex"/>
    <property type="evidence" value="ECO:0007669"/>
    <property type="project" value="TreeGrafter"/>
</dbReference>
<evidence type="ECO:0000256" key="5">
    <source>
        <dbReference type="ARBA" id="ARBA00022781"/>
    </source>
</evidence>
<keyword evidence="7" id="KW-0406">Ion transport</keyword>
<comment type="subcellular location">
    <subcellularLocation>
        <location evidence="1">Endomembrane system</location>
        <topology evidence="1">Multi-pass membrane protein</topology>
    </subcellularLocation>
</comment>
<feature type="transmembrane region" description="Helical" evidence="9">
    <location>
        <begin position="6"/>
        <end position="31"/>
    </location>
</feature>
<dbReference type="Pfam" id="PF05493">
    <property type="entry name" value="ATP_synt_H"/>
    <property type="match status" value="1"/>
</dbReference>
<proteinExistence type="inferred from homology"/>
<feature type="transmembrane region" description="Helical" evidence="9">
    <location>
        <begin position="43"/>
        <end position="63"/>
    </location>
</feature>
<dbReference type="InterPro" id="IPR008389">
    <property type="entry name" value="ATPase_V0-cplx_e1/e2_su"/>
</dbReference>
<dbReference type="EMBL" id="JAKMXF010000044">
    <property type="protein sequence ID" value="KAI6660034.1"/>
    <property type="molecule type" value="Genomic_DNA"/>
</dbReference>
<gene>
    <name evidence="10" type="ORF">LOD99_14375</name>
</gene>
<comment type="caution">
    <text evidence="10">The sequence shown here is derived from an EMBL/GenBank/DDBJ whole genome shotgun (WGS) entry which is preliminary data.</text>
</comment>
<dbReference type="AlphaFoldDB" id="A0AAV7KIN2"/>
<protein>
    <submittedName>
        <fullName evidence="10">ATPase, V0 complex, subunit e1/e2 family-containing protein</fullName>
    </submittedName>
</protein>
<evidence type="ECO:0000256" key="2">
    <source>
        <dbReference type="ARBA" id="ARBA00008328"/>
    </source>
</evidence>
<keyword evidence="4 9" id="KW-0812">Transmembrane</keyword>
<sequence length="92" mass="10341">MELTTLILALPSVTAFWLIIGIVLPASLLVLRGKYHAGIIQTMLVCTAICCYLFWLIAFLVQLNPLVGPVLKKEELEHIARQWNDAEIHLKS</sequence>
<name>A0AAV7KIN2_9METZ</name>
<keyword evidence="6 9" id="KW-1133">Transmembrane helix</keyword>
<keyword evidence="11" id="KW-1185">Reference proteome</keyword>
<evidence type="ECO:0000256" key="8">
    <source>
        <dbReference type="ARBA" id="ARBA00023136"/>
    </source>
</evidence>
<dbReference type="PANTHER" id="PTHR12263:SF0">
    <property type="entry name" value="V-TYPE PROTON ATPASE SUBUNIT"/>
    <property type="match status" value="1"/>
</dbReference>
<evidence type="ECO:0000256" key="7">
    <source>
        <dbReference type="ARBA" id="ARBA00023065"/>
    </source>
</evidence>
<dbReference type="GO" id="GO:0012505">
    <property type="term" value="C:endomembrane system"/>
    <property type="evidence" value="ECO:0007669"/>
    <property type="project" value="UniProtKB-SubCell"/>
</dbReference>
<evidence type="ECO:0000313" key="11">
    <source>
        <dbReference type="Proteomes" id="UP001165289"/>
    </source>
</evidence>